<protein>
    <recommendedName>
        <fullName evidence="1">SnoaL-like domain-containing protein</fullName>
    </recommendedName>
</protein>
<sequence>MRENENSALINQYIESYNAFNIERMLSLLDDSIVFENEANGAVNVRAEGKLEFENLAKESAKLFSQRNQTVTNLIVNDTTAQINIDYSGVFSVDLPNGMREGDELTVQGKSYFEFKNEKISYIKDVS</sequence>
<comment type="caution">
    <text evidence="2">The sequence shown here is derived from an EMBL/GenBank/DDBJ whole genome shotgun (WGS) entry which is preliminary data.</text>
</comment>
<dbReference type="Gene3D" id="3.10.450.50">
    <property type="match status" value="1"/>
</dbReference>
<name>A0A167D7N6_9GAMM</name>
<reference evidence="2 3" key="1">
    <citation type="submission" date="2013-07" db="EMBL/GenBank/DDBJ databases">
        <title>Comparative Genomic and Metabolomic Analysis of Twelve Strains of Pseudoalteromonas luteoviolacea.</title>
        <authorList>
            <person name="Vynne N.G."/>
            <person name="Mansson M."/>
            <person name="Gram L."/>
        </authorList>
    </citation>
    <scope>NUCLEOTIDE SEQUENCE [LARGE SCALE GENOMIC DNA]</scope>
    <source>
        <strain evidence="2 3">H33</strain>
    </source>
</reference>
<accession>A0A167D7N6</accession>
<dbReference type="PATRIC" id="fig|1365251.3.peg.3832"/>
<dbReference type="InterPro" id="IPR037401">
    <property type="entry name" value="SnoaL-like"/>
</dbReference>
<dbReference type="EMBL" id="AUXZ01000091">
    <property type="protein sequence ID" value="KZN48514.1"/>
    <property type="molecule type" value="Genomic_DNA"/>
</dbReference>
<dbReference type="AlphaFoldDB" id="A0A167D7N6"/>
<organism evidence="2 3">
    <name type="scientific">Pseudoalteromonas luteoviolacea H33</name>
    <dbReference type="NCBI Taxonomy" id="1365251"/>
    <lineage>
        <taxon>Bacteria</taxon>
        <taxon>Pseudomonadati</taxon>
        <taxon>Pseudomonadota</taxon>
        <taxon>Gammaproteobacteria</taxon>
        <taxon>Alteromonadales</taxon>
        <taxon>Pseudoalteromonadaceae</taxon>
        <taxon>Pseudoalteromonas</taxon>
    </lineage>
</organism>
<evidence type="ECO:0000313" key="2">
    <source>
        <dbReference type="EMBL" id="KZN48514.1"/>
    </source>
</evidence>
<dbReference type="Pfam" id="PF12680">
    <property type="entry name" value="SnoaL_2"/>
    <property type="match status" value="1"/>
</dbReference>
<evidence type="ECO:0000259" key="1">
    <source>
        <dbReference type="Pfam" id="PF12680"/>
    </source>
</evidence>
<dbReference type="OrthoDB" id="582835at2"/>
<dbReference type="RefSeq" id="WP_063363108.1">
    <property type="nucleotide sequence ID" value="NZ_AUXZ01000091.1"/>
</dbReference>
<feature type="domain" description="SnoaL-like" evidence="1">
    <location>
        <begin position="11"/>
        <end position="122"/>
    </location>
</feature>
<proteinExistence type="predicted"/>
<dbReference type="SUPFAM" id="SSF54427">
    <property type="entry name" value="NTF2-like"/>
    <property type="match status" value="1"/>
</dbReference>
<evidence type="ECO:0000313" key="3">
    <source>
        <dbReference type="Proteomes" id="UP000076503"/>
    </source>
</evidence>
<gene>
    <name evidence="2" type="ORF">N476_21820</name>
</gene>
<dbReference type="Proteomes" id="UP000076503">
    <property type="component" value="Unassembled WGS sequence"/>
</dbReference>
<dbReference type="InterPro" id="IPR032710">
    <property type="entry name" value="NTF2-like_dom_sf"/>
</dbReference>